<proteinExistence type="inferred from homology"/>
<dbReference type="PANTHER" id="PTHR43179:SF12">
    <property type="entry name" value="GALACTOFURANOSYLTRANSFERASE GLFT2"/>
    <property type="match status" value="1"/>
</dbReference>
<name>A0A2H4VPY6_9EURY</name>
<keyword evidence="2" id="KW-0328">Glycosyltransferase</keyword>
<gene>
    <name evidence="6" type="ORF">BK009_05140</name>
</gene>
<feature type="transmembrane region" description="Helical" evidence="4">
    <location>
        <begin position="276"/>
        <end position="295"/>
    </location>
</feature>
<evidence type="ECO:0000256" key="3">
    <source>
        <dbReference type="ARBA" id="ARBA00022679"/>
    </source>
</evidence>
<dbReference type="InterPro" id="IPR029044">
    <property type="entry name" value="Nucleotide-diphossugar_trans"/>
</dbReference>
<dbReference type="Proteomes" id="UP000232631">
    <property type="component" value="Chromosome"/>
</dbReference>
<keyword evidence="4" id="KW-0472">Membrane</keyword>
<dbReference type="Gene3D" id="3.90.550.10">
    <property type="entry name" value="Spore Coat Polysaccharide Biosynthesis Protein SpsA, Chain A"/>
    <property type="match status" value="1"/>
</dbReference>
<dbReference type="PANTHER" id="PTHR43179">
    <property type="entry name" value="RHAMNOSYLTRANSFERASE WBBL"/>
    <property type="match status" value="1"/>
</dbReference>
<dbReference type="SUPFAM" id="SSF53448">
    <property type="entry name" value="Nucleotide-diphospho-sugar transferases"/>
    <property type="match status" value="1"/>
</dbReference>
<accession>A0A2H4VPY6</accession>
<evidence type="ECO:0000256" key="1">
    <source>
        <dbReference type="ARBA" id="ARBA00006739"/>
    </source>
</evidence>
<dbReference type="EMBL" id="CP017768">
    <property type="protein sequence ID" value="AUB60120.1"/>
    <property type="molecule type" value="Genomic_DNA"/>
</dbReference>
<evidence type="ECO:0000256" key="2">
    <source>
        <dbReference type="ARBA" id="ARBA00022676"/>
    </source>
</evidence>
<keyword evidence="7" id="KW-1185">Reference proteome</keyword>
<reference evidence="6 7" key="1">
    <citation type="submission" date="2016-10" db="EMBL/GenBank/DDBJ databases">
        <title>Comparative genomics between deep and shallow subseafloor isolates.</title>
        <authorList>
            <person name="Ishii S."/>
            <person name="Miller J.R."/>
            <person name="Sutton G."/>
            <person name="Suzuki S."/>
            <person name="Methe B."/>
            <person name="Inagaki F."/>
            <person name="Imachi H."/>
        </authorList>
    </citation>
    <scope>NUCLEOTIDE SEQUENCE [LARGE SCALE GENOMIC DNA]</scope>
    <source>
        <strain evidence="6 7">A8p</strain>
    </source>
</reference>
<dbReference type="KEGG" id="msub:BK009_05140"/>
<comment type="similarity">
    <text evidence="1">Belongs to the glycosyltransferase 2 family.</text>
</comment>
<evidence type="ECO:0000259" key="5">
    <source>
        <dbReference type="Pfam" id="PF00535"/>
    </source>
</evidence>
<organism evidence="6 7">
    <name type="scientific">Methanobacterium subterraneum</name>
    <dbReference type="NCBI Taxonomy" id="59277"/>
    <lineage>
        <taxon>Archaea</taxon>
        <taxon>Methanobacteriati</taxon>
        <taxon>Methanobacteriota</taxon>
        <taxon>Methanomada group</taxon>
        <taxon>Methanobacteria</taxon>
        <taxon>Methanobacteriales</taxon>
        <taxon>Methanobacteriaceae</taxon>
        <taxon>Methanobacterium</taxon>
    </lineage>
</organism>
<dbReference type="InterPro" id="IPR001173">
    <property type="entry name" value="Glyco_trans_2-like"/>
</dbReference>
<evidence type="ECO:0000256" key="4">
    <source>
        <dbReference type="SAM" id="Phobius"/>
    </source>
</evidence>
<protein>
    <recommendedName>
        <fullName evidence="5">Glycosyltransferase 2-like domain-containing protein</fullName>
    </recommendedName>
</protein>
<evidence type="ECO:0000313" key="7">
    <source>
        <dbReference type="Proteomes" id="UP000232631"/>
    </source>
</evidence>
<dbReference type="GeneID" id="35125852"/>
<evidence type="ECO:0000313" key="6">
    <source>
        <dbReference type="EMBL" id="AUB60120.1"/>
    </source>
</evidence>
<keyword evidence="4" id="KW-0812">Transmembrane</keyword>
<dbReference type="Pfam" id="PF00535">
    <property type="entry name" value="Glycos_transf_2"/>
    <property type="match status" value="1"/>
</dbReference>
<dbReference type="RefSeq" id="WP_100909185.1">
    <property type="nucleotide sequence ID" value="NZ_CP017768.1"/>
</dbReference>
<dbReference type="AlphaFoldDB" id="A0A2H4VPY6"/>
<keyword evidence="4" id="KW-1133">Transmembrane helix</keyword>
<dbReference type="GO" id="GO:0016757">
    <property type="term" value="F:glycosyltransferase activity"/>
    <property type="evidence" value="ECO:0007669"/>
    <property type="project" value="UniProtKB-KW"/>
</dbReference>
<feature type="domain" description="Glycosyltransferase 2-like" evidence="5">
    <location>
        <begin position="84"/>
        <end position="135"/>
    </location>
</feature>
<keyword evidence="3" id="KW-0808">Transferase</keyword>
<sequence>MNKDSNVCAVIATYNRKKPLSKCLSYLQQCDSLDAIYLIDNASNDGTPNLLKNEGYISELPPLNTNEIWKTSSNVKNQDGNVIKFYYLRNFSNSGSAGGFHDGIREAYNEGYKWIWVLDNDSVPKKNSLNKLLEKTVLVKNIGFLCSKVLWRDGNVHVMNIPQVQPLVKEIPFNKFENSNVLVIRAASWLSLLIKREVIEEVGLPLKEFFVWAEDIEYTNRMTENNFLGLYVADSIVYHETQKNYSDDIIAADAENIMKYSFGIRNNLYLMKQRSVLLYILLLVYNLTFSNYNILKNRKDNKLKFFWTNTTSSFKSIFFRPGKD</sequence>